<dbReference type="GO" id="GO:0090729">
    <property type="term" value="F:toxin activity"/>
    <property type="evidence" value="ECO:0007669"/>
    <property type="project" value="UniProtKB-KW"/>
</dbReference>
<dbReference type="InterPro" id="IPR016138">
    <property type="entry name" value="Ribosome_inactivat_prot_sub1"/>
</dbReference>
<feature type="chain" id="PRO_5002366678" evidence="3">
    <location>
        <begin position="20"/>
        <end position="428"/>
    </location>
</feature>
<organism evidence="4">
    <name type="scientific">Oryza punctata</name>
    <name type="common">Red rice</name>
    <dbReference type="NCBI Taxonomy" id="4537"/>
    <lineage>
        <taxon>Eukaryota</taxon>
        <taxon>Viridiplantae</taxon>
        <taxon>Streptophyta</taxon>
        <taxon>Embryophyta</taxon>
        <taxon>Tracheophyta</taxon>
        <taxon>Spermatophyta</taxon>
        <taxon>Magnoliopsida</taxon>
        <taxon>Liliopsida</taxon>
        <taxon>Poales</taxon>
        <taxon>Poaceae</taxon>
        <taxon>BOP clade</taxon>
        <taxon>Oryzoideae</taxon>
        <taxon>Oryzeae</taxon>
        <taxon>Oryzinae</taxon>
        <taxon>Oryza</taxon>
    </lineage>
</organism>
<evidence type="ECO:0000313" key="5">
    <source>
        <dbReference type="Proteomes" id="UP000026962"/>
    </source>
</evidence>
<keyword evidence="1" id="KW-0800">Toxin</keyword>
<dbReference type="PANTHER" id="PTHR33453">
    <property type="match status" value="1"/>
</dbReference>
<comment type="similarity">
    <text evidence="1">Belongs to the ribosome-inactivating protein family.</text>
</comment>
<protein>
    <submittedName>
        <fullName evidence="4">rRNA N-glycosidase</fullName>
    </submittedName>
</protein>
<keyword evidence="5" id="KW-1185">Reference proteome</keyword>
<dbReference type="EnsemblPlants" id="OPUNC07G17300.1">
    <property type="protein sequence ID" value="OPUNC07G17300.1"/>
    <property type="gene ID" value="OPUNC07G17300"/>
</dbReference>
<dbReference type="Proteomes" id="UP000026962">
    <property type="component" value="Chromosome 7"/>
</dbReference>
<dbReference type="GO" id="GO:0017148">
    <property type="term" value="P:negative regulation of translation"/>
    <property type="evidence" value="ECO:0007669"/>
    <property type="project" value="UniProtKB-KW"/>
</dbReference>
<dbReference type="STRING" id="4537.A0A0E0LM47"/>
<dbReference type="GO" id="GO:0006952">
    <property type="term" value="P:defense response"/>
    <property type="evidence" value="ECO:0007669"/>
    <property type="project" value="UniProtKB-KW"/>
</dbReference>
<name>A0A0E0LM47_ORYPU</name>
<reference evidence="4" key="1">
    <citation type="submission" date="2015-04" db="UniProtKB">
        <authorList>
            <consortium name="EnsemblPlants"/>
        </authorList>
    </citation>
    <scope>IDENTIFICATION</scope>
</reference>
<evidence type="ECO:0000313" key="4">
    <source>
        <dbReference type="EnsemblPlants" id="OPUNC07G17300.1"/>
    </source>
</evidence>
<reference evidence="4" key="2">
    <citation type="submission" date="2018-05" db="EMBL/GenBank/DDBJ databases">
        <title>OpunRS2 (Oryza punctata Reference Sequence Version 2).</title>
        <authorList>
            <person name="Zhang J."/>
            <person name="Kudrna D."/>
            <person name="Lee S."/>
            <person name="Talag J."/>
            <person name="Welchert J."/>
            <person name="Wing R.A."/>
        </authorList>
    </citation>
    <scope>NUCLEOTIDE SEQUENCE [LARGE SCALE GENOMIC DNA]</scope>
</reference>
<dbReference type="HOGENOM" id="CLU_641556_0_0_1"/>
<dbReference type="Pfam" id="PF00161">
    <property type="entry name" value="RIP"/>
    <property type="match status" value="1"/>
</dbReference>
<feature type="signal peptide" evidence="3">
    <location>
        <begin position="1"/>
        <end position="19"/>
    </location>
</feature>
<evidence type="ECO:0000256" key="3">
    <source>
        <dbReference type="SAM" id="SignalP"/>
    </source>
</evidence>
<proteinExistence type="inferred from homology"/>
<dbReference type="SUPFAM" id="SSF56371">
    <property type="entry name" value="Ribosome inactivating proteins (RIP)"/>
    <property type="match status" value="1"/>
</dbReference>
<evidence type="ECO:0000256" key="2">
    <source>
        <dbReference type="SAM" id="MobiDB-lite"/>
    </source>
</evidence>
<feature type="region of interest" description="Disordered" evidence="2">
    <location>
        <begin position="356"/>
        <end position="397"/>
    </location>
</feature>
<accession>A0A0E0LM47</accession>
<dbReference type="GO" id="GO:0030598">
    <property type="term" value="F:rRNA N-glycosylase activity"/>
    <property type="evidence" value="ECO:0007669"/>
    <property type="project" value="UniProtKB-EC"/>
</dbReference>
<dbReference type="Gramene" id="OPUNC07G17300.1">
    <property type="protein sequence ID" value="OPUNC07G17300.1"/>
    <property type="gene ID" value="OPUNC07G17300"/>
</dbReference>
<dbReference type="PANTHER" id="PTHR33453:SF40">
    <property type="entry name" value="RRNA N-GLYCOSYLASE"/>
    <property type="match status" value="1"/>
</dbReference>
<sequence>MVKPAVLLLLLFFPLLVTPTRIGLSRNPFVPPPNPVPTIDRTEMDVTTTSYRDLIKKWRDLVLRNTRPEITVPEDHPVLAPQYDDSVPPARLLLPKLVANGEETTLALRDSNIYFIGFANKAGQWFSFKNRNDLPSSFRARPLSFGADYQSIAGSRKNLPNYPLGKRQTEWAVKILSQYDPNRSDEATVKRAVVTIILTFCEGLRFFPIRNAVEIGWDSVAYITSDDAARLICWGQISYMLEYSFMSGHSWDSEEQHSRRTNLARDCKILNEPQALETVDVLVRTCHSCCIYFVPFLTANLRERRPGDLATGAWERGHAVDAAQPRDRVALCLIILSETPQESLITVHRGGGSTTVFSDSDLAPPSSIPVQPIEPSPCGRRRRSTPPPPALPDLTGARPSLADLLTFRSTWSKNLRLSVITHSSKISM</sequence>
<keyword evidence="3" id="KW-0732">Signal</keyword>
<dbReference type="InterPro" id="IPR001574">
    <property type="entry name" value="Ribosome_inactivat_prot"/>
</dbReference>
<keyword evidence="1" id="KW-0611">Plant defense</keyword>
<dbReference type="Gene3D" id="3.40.420.10">
    <property type="entry name" value="Ricin (A subunit), domain 1"/>
    <property type="match status" value="1"/>
</dbReference>
<keyword evidence="1" id="KW-0652">Protein synthesis inhibitor</keyword>
<dbReference type="InterPro" id="IPR036041">
    <property type="entry name" value="Ribosome-inact_prot_sf"/>
</dbReference>
<dbReference type="AlphaFoldDB" id="A0A0E0LM47"/>
<comment type="catalytic activity">
    <reaction evidence="1">
        <text>Endohydrolysis of the N-glycosidic bond at one specific adenosine on the 28S rRNA.</text>
        <dbReference type="EC" id="3.2.2.22"/>
    </reaction>
</comment>
<dbReference type="OMA" id="CKILNEP"/>
<evidence type="ECO:0000256" key="1">
    <source>
        <dbReference type="RuleBase" id="RU004915"/>
    </source>
</evidence>
<keyword evidence="1" id="KW-0378">Hydrolase</keyword>